<name>A0A4V1FWA6_9VIRU</name>
<accession>A0A4V1FWA6</accession>
<dbReference type="EMBL" id="MK069470">
    <property type="protein sequence ID" value="QCS38453.1"/>
    <property type="molecule type" value="Genomic_DNA"/>
</dbReference>
<protein>
    <submittedName>
        <fullName evidence="2">ORF3</fullName>
    </submittedName>
</protein>
<proteinExistence type="predicted"/>
<dbReference type="KEGG" id="vg:80536215"/>
<sequence>MRRVYFLCINSNLRSWEMPYGERCRATSAVKAWFPRQDQMEMKLCPEPLVQASSAPRTKEISGPAISTPTASSRKRLLSELLEIIEDISHVNWEDPDDLNLSLKSCDSSSQTSSCSESDYVMTPPTSPPKGGKKKKKSASFTYVPFNKKSGFMSE</sequence>
<dbReference type="GeneID" id="80536215"/>
<evidence type="ECO:0000256" key="1">
    <source>
        <dbReference type="SAM" id="MobiDB-lite"/>
    </source>
</evidence>
<evidence type="ECO:0000313" key="2">
    <source>
        <dbReference type="EMBL" id="QCS38453.1"/>
    </source>
</evidence>
<feature type="region of interest" description="Disordered" evidence="1">
    <location>
        <begin position="104"/>
        <end position="138"/>
    </location>
</feature>
<evidence type="ECO:0000313" key="3">
    <source>
        <dbReference type="Proteomes" id="UP000682577"/>
    </source>
</evidence>
<feature type="compositionally biased region" description="Low complexity" evidence="1">
    <location>
        <begin position="104"/>
        <end position="119"/>
    </location>
</feature>
<reference evidence="2" key="1">
    <citation type="submission" date="2018-10" db="EMBL/GenBank/DDBJ databases">
        <title>Complete genome of a new lineage of Torque teno virus infecting Leopardus pardalis.</title>
        <authorList>
            <person name="Cavalcante L.T.F."/>
            <person name="D'arc M."/>
            <person name="Muniz C.P.R."/>
            <person name="Augusto A.M."/>
            <person name="Troccoli F."/>
            <person name="Soares M.A."/>
            <person name="Santos A.F.A."/>
        </authorList>
    </citation>
    <scope>NUCLEOTIDE SEQUENCE</scope>
    <source>
        <strain evidence="2">WF10</strain>
    </source>
</reference>
<dbReference type="Proteomes" id="UP000682577">
    <property type="component" value="Segment"/>
</dbReference>
<organism evidence="2">
    <name type="scientific">Torque teno ocelot virus</name>
    <dbReference type="NCBI Taxonomy" id="2579707"/>
    <lineage>
        <taxon>Viruses</taxon>
        <taxon>Monodnaviria</taxon>
        <taxon>Shotokuvirae</taxon>
        <taxon>Commensaviricota</taxon>
        <taxon>Cardeaviricetes</taxon>
        <taxon>Sanitavirales</taxon>
        <taxon>Anelloviridae</taxon>
        <taxon>Etatorquevirus</taxon>
        <taxon>Etatorquevirus felid3</taxon>
    </lineage>
</organism>
<dbReference type="RefSeq" id="YP_010798136.1">
    <property type="nucleotide sequence ID" value="NC_076337.1"/>
</dbReference>
<keyword evidence="3" id="KW-1185">Reference proteome</keyword>